<proteinExistence type="predicted"/>
<gene>
    <name evidence="3" type="ORF">O6P43_023506</name>
</gene>
<evidence type="ECO:0000259" key="2">
    <source>
        <dbReference type="PROSITE" id="PS50090"/>
    </source>
</evidence>
<name>A0AAD7LFC9_QUISA</name>
<evidence type="ECO:0000313" key="3">
    <source>
        <dbReference type="EMBL" id="KAJ7957174.1"/>
    </source>
</evidence>
<evidence type="ECO:0000256" key="1">
    <source>
        <dbReference type="SAM" id="MobiDB-lite"/>
    </source>
</evidence>
<keyword evidence="4" id="KW-1185">Reference proteome</keyword>
<reference evidence="3" key="1">
    <citation type="journal article" date="2023" name="Science">
        <title>Elucidation of the pathway for biosynthesis of saponin adjuvants from the soapbark tree.</title>
        <authorList>
            <person name="Reed J."/>
            <person name="Orme A."/>
            <person name="El-Demerdash A."/>
            <person name="Owen C."/>
            <person name="Martin L.B.B."/>
            <person name="Misra R.C."/>
            <person name="Kikuchi S."/>
            <person name="Rejzek M."/>
            <person name="Martin A.C."/>
            <person name="Harkess A."/>
            <person name="Leebens-Mack J."/>
            <person name="Louveau T."/>
            <person name="Stephenson M.J."/>
            <person name="Osbourn A."/>
        </authorList>
    </citation>
    <scope>NUCLEOTIDE SEQUENCE</scope>
    <source>
        <strain evidence="3">S10</strain>
    </source>
</reference>
<dbReference type="Proteomes" id="UP001163823">
    <property type="component" value="Chromosome 9"/>
</dbReference>
<sequence>MGPDANSDEKTRTRHPRWTRQETFILIQAKSVVENGGQRVRRFTTPSGFLEQLEPKWDSVSSLCRKHGVNRAPDQCRKRWSNLFGEFNKIKKWESNIKEEGESFWVMRNETRKEKKLPSYFDRDVYNVLDGKEYIAAVFPVHAKNTYEMAAEAAAAAAEQQGEDDDGDEPNVVYYNNNGPYAAVDDGLYSDSAESGPEEPDELGWSPEKRTTMKKNPRYEGTTPTPIAGTERTWVDSEFQGQPMSQEGRKRRRVSVDDSNGIINFEDQLIQALNSNTDTLKSHLGSHNINCQLDRDLRKEQTNCLLAALSELTDALGRIADKL</sequence>
<accession>A0AAD7LFC9</accession>
<dbReference type="PANTHER" id="PTHR47211:SF3">
    <property type="entry name" value="TRIHELIX TRANSCRIPTION FACTOR ASR3-LIKE"/>
    <property type="match status" value="1"/>
</dbReference>
<dbReference type="Pfam" id="PF13837">
    <property type="entry name" value="Myb_DNA-bind_4"/>
    <property type="match status" value="1"/>
</dbReference>
<protein>
    <submittedName>
        <fullName evidence="3">Trihelix transcription factor ASR3-like</fullName>
    </submittedName>
</protein>
<feature type="region of interest" description="Disordered" evidence="1">
    <location>
        <begin position="156"/>
        <end position="231"/>
    </location>
</feature>
<organism evidence="3 4">
    <name type="scientific">Quillaja saponaria</name>
    <name type="common">Soap bark tree</name>
    <dbReference type="NCBI Taxonomy" id="32244"/>
    <lineage>
        <taxon>Eukaryota</taxon>
        <taxon>Viridiplantae</taxon>
        <taxon>Streptophyta</taxon>
        <taxon>Embryophyta</taxon>
        <taxon>Tracheophyta</taxon>
        <taxon>Spermatophyta</taxon>
        <taxon>Magnoliopsida</taxon>
        <taxon>eudicotyledons</taxon>
        <taxon>Gunneridae</taxon>
        <taxon>Pentapetalae</taxon>
        <taxon>rosids</taxon>
        <taxon>fabids</taxon>
        <taxon>Fabales</taxon>
        <taxon>Quillajaceae</taxon>
        <taxon>Quillaja</taxon>
    </lineage>
</organism>
<dbReference type="InterPro" id="IPR044822">
    <property type="entry name" value="Myb_DNA-bind_4"/>
</dbReference>
<dbReference type="PROSITE" id="PS50090">
    <property type="entry name" value="MYB_LIKE"/>
    <property type="match status" value="1"/>
</dbReference>
<feature type="domain" description="Myb-like" evidence="2">
    <location>
        <begin position="10"/>
        <end position="84"/>
    </location>
</feature>
<comment type="caution">
    <text evidence="3">The sequence shown here is derived from an EMBL/GenBank/DDBJ whole genome shotgun (WGS) entry which is preliminary data.</text>
</comment>
<dbReference type="KEGG" id="qsa:O6P43_023506"/>
<dbReference type="PANTHER" id="PTHR47211">
    <property type="entry name" value="TRIHELIX TRANSCRIPTION FACTOR ASR3"/>
    <property type="match status" value="1"/>
</dbReference>
<evidence type="ECO:0000313" key="4">
    <source>
        <dbReference type="Proteomes" id="UP001163823"/>
    </source>
</evidence>
<dbReference type="EMBL" id="JARAOO010000009">
    <property type="protein sequence ID" value="KAJ7957174.1"/>
    <property type="molecule type" value="Genomic_DNA"/>
</dbReference>
<dbReference type="InterPro" id="IPR001005">
    <property type="entry name" value="SANT/Myb"/>
</dbReference>
<dbReference type="AlphaFoldDB" id="A0AAD7LFC9"/>
<dbReference type="Gene3D" id="1.10.10.60">
    <property type="entry name" value="Homeodomain-like"/>
    <property type="match status" value="1"/>
</dbReference>